<gene>
    <name evidence="12" type="ORF">QJS04_geneDACA018847</name>
</gene>
<dbReference type="GO" id="GO:0071669">
    <property type="term" value="P:plant-type cell wall organization or biogenesis"/>
    <property type="evidence" value="ECO:0007669"/>
    <property type="project" value="UniProtKB-ARBA"/>
</dbReference>
<keyword evidence="3" id="KW-0808">Transferase</keyword>
<keyword evidence="4 11" id="KW-0812">Transmembrane</keyword>
<dbReference type="GO" id="GO:0012505">
    <property type="term" value="C:endomembrane system"/>
    <property type="evidence" value="ECO:0007669"/>
    <property type="project" value="UniProtKB-SubCell"/>
</dbReference>
<proteinExistence type="predicted"/>
<feature type="binding site" evidence="9">
    <location>
        <position position="136"/>
    </location>
    <ligand>
        <name>UDP-alpha-D-glucose</name>
        <dbReference type="ChEBI" id="CHEBI:58885"/>
    </ligand>
</feature>
<dbReference type="Gene3D" id="3.90.550.10">
    <property type="entry name" value="Spore Coat Polysaccharide Biosynthesis Protein SpsA, Chain A"/>
    <property type="match status" value="2"/>
</dbReference>
<evidence type="ECO:0000256" key="8">
    <source>
        <dbReference type="PIRSR" id="PIRSR605150-1"/>
    </source>
</evidence>
<reference evidence="12" key="1">
    <citation type="journal article" date="2023" name="Nat. Commun.">
        <title>Diploid and tetraploid genomes of Acorus and the evolution of monocots.</title>
        <authorList>
            <person name="Ma L."/>
            <person name="Liu K.W."/>
            <person name="Li Z."/>
            <person name="Hsiao Y.Y."/>
            <person name="Qi Y."/>
            <person name="Fu T."/>
            <person name="Tang G.D."/>
            <person name="Zhang D."/>
            <person name="Sun W.H."/>
            <person name="Liu D.K."/>
            <person name="Li Y."/>
            <person name="Chen G.Z."/>
            <person name="Liu X.D."/>
            <person name="Liao X.Y."/>
            <person name="Jiang Y.T."/>
            <person name="Yu X."/>
            <person name="Hao Y."/>
            <person name="Huang J."/>
            <person name="Zhao X.W."/>
            <person name="Ke S."/>
            <person name="Chen Y.Y."/>
            <person name="Wu W.L."/>
            <person name="Hsu J.L."/>
            <person name="Lin Y.F."/>
            <person name="Huang M.D."/>
            <person name="Li C.Y."/>
            <person name="Huang L."/>
            <person name="Wang Z.W."/>
            <person name="Zhao X."/>
            <person name="Zhong W.Y."/>
            <person name="Peng D.H."/>
            <person name="Ahmad S."/>
            <person name="Lan S."/>
            <person name="Zhang J.S."/>
            <person name="Tsai W.C."/>
            <person name="Van de Peer Y."/>
            <person name="Liu Z.J."/>
        </authorList>
    </citation>
    <scope>NUCLEOTIDE SEQUENCE</scope>
    <source>
        <strain evidence="12">SCP</strain>
    </source>
</reference>
<feature type="binding site" evidence="9">
    <location>
        <position position="107"/>
    </location>
    <ligand>
        <name>UDP-alpha-D-glucose</name>
        <dbReference type="ChEBI" id="CHEBI:58885"/>
    </ligand>
</feature>
<feature type="active site" evidence="8">
    <location>
        <position position="136"/>
    </location>
</feature>
<dbReference type="Proteomes" id="UP001179952">
    <property type="component" value="Unassembled WGS sequence"/>
</dbReference>
<comment type="caution">
    <text evidence="12">The sequence shown here is derived from an EMBL/GenBank/DDBJ whole genome shotgun (WGS) entry which is preliminary data.</text>
</comment>
<keyword evidence="5 11" id="KW-1133">Transmembrane helix</keyword>
<dbReference type="InterPro" id="IPR005150">
    <property type="entry name" value="Cellulose_synth"/>
</dbReference>
<keyword evidence="2" id="KW-0328">Glycosyltransferase</keyword>
<name>A0AAV9BUJ8_ACOGR</name>
<evidence type="ECO:0000313" key="12">
    <source>
        <dbReference type="EMBL" id="KAK1280220.1"/>
    </source>
</evidence>
<dbReference type="AlphaFoldDB" id="A0AAV9BUJ8"/>
<evidence type="ECO:0000256" key="1">
    <source>
        <dbReference type="ARBA" id="ARBA00004127"/>
    </source>
</evidence>
<evidence type="ECO:0000313" key="13">
    <source>
        <dbReference type="Proteomes" id="UP001179952"/>
    </source>
</evidence>
<feature type="transmembrane region" description="Helical" evidence="11">
    <location>
        <begin position="664"/>
        <end position="687"/>
    </location>
</feature>
<evidence type="ECO:0000256" key="4">
    <source>
        <dbReference type="ARBA" id="ARBA00022692"/>
    </source>
</evidence>
<feature type="transmembrane region" description="Helical" evidence="11">
    <location>
        <begin position="546"/>
        <end position="567"/>
    </location>
</feature>
<evidence type="ECO:0000256" key="2">
    <source>
        <dbReference type="ARBA" id="ARBA00022676"/>
    </source>
</evidence>
<dbReference type="GO" id="GO:0030244">
    <property type="term" value="P:cellulose biosynthetic process"/>
    <property type="evidence" value="ECO:0007669"/>
    <property type="project" value="InterPro"/>
</dbReference>
<dbReference type="EMBL" id="JAUJYN010000001">
    <property type="protein sequence ID" value="KAK1280220.1"/>
    <property type="molecule type" value="Genomic_DNA"/>
</dbReference>
<dbReference type="PANTHER" id="PTHR13301">
    <property type="entry name" value="X-BOX TRANSCRIPTION FACTOR-RELATED"/>
    <property type="match status" value="1"/>
</dbReference>
<accession>A0AAV9BUJ8</accession>
<evidence type="ECO:0000256" key="9">
    <source>
        <dbReference type="PIRSR" id="PIRSR605150-2"/>
    </source>
</evidence>
<dbReference type="GO" id="GO:0016020">
    <property type="term" value="C:membrane"/>
    <property type="evidence" value="ECO:0007669"/>
    <property type="project" value="InterPro"/>
</dbReference>
<comment type="subcellular location">
    <subcellularLocation>
        <location evidence="1">Endomembrane system</location>
        <topology evidence="1">Multi-pass membrane protein</topology>
    </subcellularLocation>
</comment>
<feature type="transmembrane region" description="Helical" evidence="11">
    <location>
        <begin position="504"/>
        <end position="526"/>
    </location>
</feature>
<evidence type="ECO:0000256" key="5">
    <source>
        <dbReference type="ARBA" id="ARBA00022989"/>
    </source>
</evidence>
<dbReference type="GO" id="GO:0071555">
    <property type="term" value="P:cell wall organization"/>
    <property type="evidence" value="ECO:0007669"/>
    <property type="project" value="UniProtKB-KW"/>
</dbReference>
<evidence type="ECO:0000256" key="6">
    <source>
        <dbReference type="ARBA" id="ARBA00023136"/>
    </source>
</evidence>
<keyword evidence="6 11" id="KW-0472">Membrane</keyword>
<sequence length="723" mass="82037">MTTTTTSTHLFTTRSAPLRHLYKLYFFTFLSLTLSLIYYRFTHHLPYSHHPYLLLLLTLSEFHFSLTWLLQQAFRWSPTFHSPNPDRLPEDLPCVDVLVCTADAAREPPAMVADTLLSLMAYEYGPERLAFYLSDDGASELTFHAVALAAEFARRWVPFCRRFGVEPRAPKAYFAAEEGGGGRGEGVEFRKVWGEVKKLYEYMQEEIAYAGSTGTVPEETRKTHKGFREWDSKILLKGNGRDRDVEGNPMPTLIYVSREKRPGHPHHYKAGALNAMNRVSALVNNAPFVLNVDCDMYSNNSQALRHAMCFFLDREQGHRIGYVQFPQSFGGLTKNDLYANGVKRIYEIEFFGTNAFNGPMYAGTGSVHRRESLNGRKFTPDYRPMLEDMKQGIGSGNVNWDELEAKAKVVTSCNYEMGKPWGKEMGLMYGCAVEDVFTGLVLHTRGWRSVYCSPEREAYLGMAPANVNDTLVQHKRWSTGLLQIFLSDYCPWTRGLGKLKMGQIMCYSFYTLWALWCMPMLCYALLPPLALALGIPLFPKASDPWFAVFAFLGIASHAFSLIELIWAKGTIKMWWNETRMWMMKGTSSYLFSIMVVVLKSLGISEAGFEITSKVIDEEAMKRYQREVMEFGVASPMFVPLTTLSLLNLYCFLIAISKVVKEGLGVYDGLALQILISGYITLVSLPLYEALFIRKDKGRMPTSVTVVSVALAFSLLFLFRFLVL</sequence>
<feature type="binding site" evidence="10">
    <location>
        <position position="293"/>
    </location>
    <ligand>
        <name>Mn(2+)</name>
        <dbReference type="ChEBI" id="CHEBI:29035"/>
    </ligand>
</feature>
<keyword evidence="7" id="KW-0961">Cell wall biogenesis/degradation</keyword>
<dbReference type="InterPro" id="IPR029044">
    <property type="entry name" value="Nucleotide-diphossugar_trans"/>
</dbReference>
<feature type="transmembrane region" description="Helical" evidence="11">
    <location>
        <begin position="51"/>
        <end position="70"/>
    </location>
</feature>
<organism evidence="12 13">
    <name type="scientific">Acorus gramineus</name>
    <name type="common">Dwarf sweet flag</name>
    <dbReference type="NCBI Taxonomy" id="55184"/>
    <lineage>
        <taxon>Eukaryota</taxon>
        <taxon>Viridiplantae</taxon>
        <taxon>Streptophyta</taxon>
        <taxon>Embryophyta</taxon>
        <taxon>Tracheophyta</taxon>
        <taxon>Spermatophyta</taxon>
        <taxon>Magnoliopsida</taxon>
        <taxon>Liliopsida</taxon>
        <taxon>Acoraceae</taxon>
        <taxon>Acorus</taxon>
    </lineage>
</organism>
<protein>
    <submittedName>
        <fullName evidence="12">Cellulose synthase-like protein E6</fullName>
    </submittedName>
</protein>
<dbReference type="SUPFAM" id="SSF53448">
    <property type="entry name" value="Nucleotide-diphospho-sugar transferases"/>
    <property type="match status" value="1"/>
</dbReference>
<feature type="transmembrane region" description="Helical" evidence="11">
    <location>
        <begin position="699"/>
        <end position="722"/>
    </location>
</feature>
<reference evidence="12" key="2">
    <citation type="submission" date="2023-06" db="EMBL/GenBank/DDBJ databases">
        <authorList>
            <person name="Ma L."/>
            <person name="Liu K.-W."/>
            <person name="Li Z."/>
            <person name="Hsiao Y.-Y."/>
            <person name="Qi Y."/>
            <person name="Fu T."/>
            <person name="Tang G."/>
            <person name="Zhang D."/>
            <person name="Sun W.-H."/>
            <person name="Liu D.-K."/>
            <person name="Li Y."/>
            <person name="Chen G.-Z."/>
            <person name="Liu X.-D."/>
            <person name="Liao X.-Y."/>
            <person name="Jiang Y.-T."/>
            <person name="Yu X."/>
            <person name="Hao Y."/>
            <person name="Huang J."/>
            <person name="Zhao X.-W."/>
            <person name="Ke S."/>
            <person name="Chen Y.-Y."/>
            <person name="Wu W.-L."/>
            <person name="Hsu J.-L."/>
            <person name="Lin Y.-F."/>
            <person name="Huang M.-D."/>
            <person name="Li C.-Y."/>
            <person name="Huang L."/>
            <person name="Wang Z.-W."/>
            <person name="Zhao X."/>
            <person name="Zhong W.-Y."/>
            <person name="Peng D.-H."/>
            <person name="Ahmad S."/>
            <person name="Lan S."/>
            <person name="Zhang J.-S."/>
            <person name="Tsai W.-C."/>
            <person name="Van De Peer Y."/>
            <person name="Liu Z.-J."/>
        </authorList>
    </citation>
    <scope>NUCLEOTIDE SEQUENCE</scope>
    <source>
        <strain evidence="12">SCP</strain>
        <tissue evidence="12">Leaves</tissue>
    </source>
</reference>
<feature type="active site" evidence="8">
    <location>
        <position position="435"/>
    </location>
</feature>
<dbReference type="GO" id="GO:0016760">
    <property type="term" value="F:cellulose synthase (UDP-forming) activity"/>
    <property type="evidence" value="ECO:0007669"/>
    <property type="project" value="InterPro"/>
</dbReference>
<feature type="transmembrane region" description="Helical" evidence="11">
    <location>
        <begin position="588"/>
        <end position="610"/>
    </location>
</feature>
<evidence type="ECO:0000256" key="7">
    <source>
        <dbReference type="ARBA" id="ARBA00023316"/>
    </source>
</evidence>
<feature type="transmembrane region" description="Helical" evidence="11">
    <location>
        <begin position="630"/>
        <end position="652"/>
    </location>
</feature>
<keyword evidence="13" id="KW-1185">Reference proteome</keyword>
<evidence type="ECO:0000256" key="3">
    <source>
        <dbReference type="ARBA" id="ARBA00022679"/>
    </source>
</evidence>
<dbReference type="Pfam" id="PF03552">
    <property type="entry name" value="Cellulose_synt"/>
    <property type="match status" value="2"/>
</dbReference>
<feature type="transmembrane region" description="Helical" evidence="11">
    <location>
        <begin position="21"/>
        <end position="39"/>
    </location>
</feature>
<evidence type="ECO:0000256" key="11">
    <source>
        <dbReference type="SAM" id="Phobius"/>
    </source>
</evidence>
<feature type="binding site" evidence="10">
    <location>
        <position position="269"/>
    </location>
    <ligand>
        <name>Mn(2+)</name>
        <dbReference type="ChEBI" id="CHEBI:29035"/>
    </ligand>
</feature>
<evidence type="ECO:0000256" key="10">
    <source>
        <dbReference type="PIRSR" id="PIRSR605150-3"/>
    </source>
</evidence>